<dbReference type="Gene3D" id="1.20.1530.20">
    <property type="match status" value="1"/>
</dbReference>
<feature type="transmembrane region" description="Helical" evidence="9">
    <location>
        <begin position="87"/>
        <end position="111"/>
    </location>
</feature>
<feature type="transmembrane region" description="Helical" evidence="9">
    <location>
        <begin position="55"/>
        <end position="75"/>
    </location>
</feature>
<keyword evidence="5 9" id="KW-0812">Transmembrane</keyword>
<keyword evidence="7" id="KW-0406">Ion transport</keyword>
<evidence type="ECO:0000256" key="9">
    <source>
        <dbReference type="SAM" id="Phobius"/>
    </source>
</evidence>
<keyword evidence="3" id="KW-0050">Antiport</keyword>
<dbReference type="Pfam" id="PF00999">
    <property type="entry name" value="Na_H_Exchanger"/>
    <property type="match status" value="1"/>
</dbReference>
<evidence type="ECO:0000313" key="11">
    <source>
        <dbReference type="EMBL" id="AHM02032.1"/>
    </source>
</evidence>
<feature type="non-terminal residue" evidence="11">
    <location>
        <position position="138"/>
    </location>
</feature>
<evidence type="ECO:0000259" key="10">
    <source>
        <dbReference type="Pfam" id="PF00999"/>
    </source>
</evidence>
<evidence type="ECO:0000256" key="8">
    <source>
        <dbReference type="ARBA" id="ARBA00023136"/>
    </source>
</evidence>
<dbReference type="PANTHER" id="PTHR32507:SF0">
    <property type="entry name" value="NA(+)_H(+) ANTIPORTER 2-RELATED"/>
    <property type="match status" value="1"/>
</dbReference>
<dbReference type="GO" id="GO:0015297">
    <property type="term" value="F:antiporter activity"/>
    <property type="evidence" value="ECO:0007669"/>
    <property type="project" value="UniProtKB-KW"/>
</dbReference>
<evidence type="ECO:0000256" key="7">
    <source>
        <dbReference type="ARBA" id="ARBA00023065"/>
    </source>
</evidence>
<keyword evidence="6 9" id="KW-1133">Transmembrane helix</keyword>
<dbReference type="GO" id="GO:0005886">
    <property type="term" value="C:plasma membrane"/>
    <property type="evidence" value="ECO:0007669"/>
    <property type="project" value="UniProtKB-SubCell"/>
</dbReference>
<comment type="subcellular location">
    <subcellularLocation>
        <location evidence="1">Cell membrane</location>
        <topology evidence="1">Multi-pass membrane protein</topology>
    </subcellularLocation>
</comment>
<organism evidence="11">
    <name type="scientific">uncultured miscellaneous Crenarchaeota group</name>
    <dbReference type="NCBI Taxonomy" id="1368239"/>
    <lineage>
        <taxon>Archaea</taxon>
        <taxon>Candidatus Bathyarchaeota</taxon>
        <taxon>environmental samples</taxon>
    </lineage>
</organism>
<feature type="transmembrane region" description="Helical" evidence="9">
    <location>
        <begin position="6"/>
        <end position="24"/>
    </location>
</feature>
<evidence type="ECO:0000256" key="2">
    <source>
        <dbReference type="ARBA" id="ARBA00022448"/>
    </source>
</evidence>
<evidence type="ECO:0000256" key="3">
    <source>
        <dbReference type="ARBA" id="ARBA00022449"/>
    </source>
</evidence>
<dbReference type="InterPro" id="IPR038770">
    <property type="entry name" value="Na+/solute_symporter_sf"/>
</dbReference>
<dbReference type="GO" id="GO:1902600">
    <property type="term" value="P:proton transmembrane transport"/>
    <property type="evidence" value="ECO:0007669"/>
    <property type="project" value="InterPro"/>
</dbReference>
<evidence type="ECO:0000256" key="5">
    <source>
        <dbReference type="ARBA" id="ARBA00022692"/>
    </source>
</evidence>
<feature type="domain" description="Cation/H+ exchanger transmembrane" evidence="10">
    <location>
        <begin position="18"/>
        <end position="138"/>
    </location>
</feature>
<feature type="transmembrane region" description="Helical" evidence="9">
    <location>
        <begin position="31"/>
        <end position="49"/>
    </location>
</feature>
<evidence type="ECO:0000256" key="6">
    <source>
        <dbReference type="ARBA" id="ARBA00022989"/>
    </source>
</evidence>
<dbReference type="EMBL" id="KF439061">
    <property type="protein sequence ID" value="AHM02032.1"/>
    <property type="molecule type" value="Genomic_DNA"/>
</dbReference>
<feature type="transmembrane region" description="Helical" evidence="9">
    <location>
        <begin position="117"/>
        <end position="137"/>
    </location>
</feature>
<dbReference type="AlphaFoldDB" id="W8S006"/>
<reference evidence="11" key="1">
    <citation type="journal article" date="2014" name="ISME J.">
        <title>Genetic and functional properties of uncultivated MCG archaea assessed by metagenome and gene expression analyses.</title>
        <authorList>
            <person name="Meng J."/>
            <person name="Xu J."/>
            <person name="Qin D."/>
            <person name="He Y."/>
            <person name="Xiao X."/>
            <person name="Wang F."/>
        </authorList>
    </citation>
    <scope>NUCLEOTIDE SEQUENCE</scope>
</reference>
<dbReference type="PANTHER" id="PTHR32507">
    <property type="entry name" value="NA(+)/H(+) ANTIPORTER 1"/>
    <property type="match status" value="1"/>
</dbReference>
<keyword evidence="2" id="KW-0813">Transport</keyword>
<keyword evidence="8 9" id="KW-0472">Membrane</keyword>
<evidence type="ECO:0000256" key="4">
    <source>
        <dbReference type="ARBA" id="ARBA00022475"/>
    </source>
</evidence>
<sequence>MDLETIMLIIGAVILIGFSGRMIYRWTRVPESLFLIIFGLILGPVTNFIDGSSLFELIPIVSAAALIAILIESGITFDISRLLGNVWFAVAFTLIIGVLTTLLVAGLLIFFLNWNPLYAMLLGLVSSGTTTVTAMALL</sequence>
<protein>
    <submittedName>
        <fullName evidence="11">NhaP-type Na/H and K/H antiporter</fullName>
    </submittedName>
</protein>
<keyword evidence="4" id="KW-1003">Cell membrane</keyword>
<proteinExistence type="predicted"/>
<name>W8S006_9ARCH</name>
<accession>W8S006</accession>
<evidence type="ECO:0000256" key="1">
    <source>
        <dbReference type="ARBA" id="ARBA00004651"/>
    </source>
</evidence>
<dbReference type="InterPro" id="IPR006153">
    <property type="entry name" value="Cation/H_exchanger_TM"/>
</dbReference>